<keyword evidence="1" id="KW-0812">Transmembrane</keyword>
<feature type="transmembrane region" description="Helical" evidence="1">
    <location>
        <begin position="295"/>
        <end position="316"/>
    </location>
</feature>
<name>A0ABN2S0Z3_9ACTN</name>
<feature type="transmembrane region" description="Helical" evidence="1">
    <location>
        <begin position="236"/>
        <end position="256"/>
    </location>
</feature>
<proteinExistence type="predicted"/>
<dbReference type="EMBL" id="BAAAPB010000008">
    <property type="protein sequence ID" value="GAA1978496.1"/>
    <property type="molecule type" value="Genomic_DNA"/>
</dbReference>
<protein>
    <submittedName>
        <fullName evidence="2">Multidrug efflux ABC transporter permease</fullName>
    </submittedName>
</protein>
<feature type="transmembrane region" description="Helical" evidence="1">
    <location>
        <begin position="80"/>
        <end position="100"/>
    </location>
</feature>
<keyword evidence="3" id="KW-1185">Reference proteome</keyword>
<feature type="transmembrane region" description="Helical" evidence="1">
    <location>
        <begin position="420"/>
        <end position="443"/>
    </location>
</feature>
<feature type="transmembrane region" description="Helical" evidence="1">
    <location>
        <begin position="20"/>
        <end position="39"/>
    </location>
</feature>
<dbReference type="RefSeq" id="WP_344048833.1">
    <property type="nucleotide sequence ID" value="NZ_BAAAPB010000008.1"/>
</dbReference>
<evidence type="ECO:0000256" key="1">
    <source>
        <dbReference type="SAM" id="Phobius"/>
    </source>
</evidence>
<feature type="transmembrane region" description="Helical" evidence="1">
    <location>
        <begin position="135"/>
        <end position="154"/>
    </location>
</feature>
<keyword evidence="1" id="KW-1133">Transmembrane helix</keyword>
<evidence type="ECO:0000313" key="2">
    <source>
        <dbReference type="EMBL" id="GAA1978496.1"/>
    </source>
</evidence>
<comment type="caution">
    <text evidence="2">The sequence shown here is derived from an EMBL/GenBank/DDBJ whole genome shotgun (WGS) entry which is preliminary data.</text>
</comment>
<reference evidence="2 3" key="1">
    <citation type="journal article" date="2019" name="Int. J. Syst. Evol. Microbiol.">
        <title>The Global Catalogue of Microorganisms (GCM) 10K type strain sequencing project: providing services to taxonomists for standard genome sequencing and annotation.</title>
        <authorList>
            <consortium name="The Broad Institute Genomics Platform"/>
            <consortium name="The Broad Institute Genome Sequencing Center for Infectious Disease"/>
            <person name="Wu L."/>
            <person name="Ma J."/>
        </authorList>
    </citation>
    <scope>NUCLEOTIDE SEQUENCE [LARGE SCALE GENOMIC DNA]</scope>
    <source>
        <strain evidence="2 3">JCM 15309</strain>
    </source>
</reference>
<gene>
    <name evidence="2" type="ORF">GCM10009798_44670</name>
</gene>
<organism evidence="2 3">
    <name type="scientific">Nocardioides panacihumi</name>
    <dbReference type="NCBI Taxonomy" id="400774"/>
    <lineage>
        <taxon>Bacteria</taxon>
        <taxon>Bacillati</taxon>
        <taxon>Actinomycetota</taxon>
        <taxon>Actinomycetes</taxon>
        <taxon>Propionibacteriales</taxon>
        <taxon>Nocardioidaceae</taxon>
        <taxon>Nocardioides</taxon>
    </lineage>
</organism>
<feature type="transmembrane region" description="Helical" evidence="1">
    <location>
        <begin position="160"/>
        <end position="181"/>
    </location>
</feature>
<feature type="transmembrane region" description="Helical" evidence="1">
    <location>
        <begin position="381"/>
        <end position="408"/>
    </location>
</feature>
<feature type="transmembrane region" description="Helical" evidence="1">
    <location>
        <begin position="193"/>
        <end position="216"/>
    </location>
</feature>
<feature type="transmembrane region" description="Helical" evidence="1">
    <location>
        <begin position="336"/>
        <end position="360"/>
    </location>
</feature>
<evidence type="ECO:0000313" key="3">
    <source>
        <dbReference type="Proteomes" id="UP001500571"/>
    </source>
</evidence>
<accession>A0ABN2S0Z3</accession>
<keyword evidence="1" id="KW-0472">Membrane</keyword>
<feature type="transmembrane region" description="Helical" evidence="1">
    <location>
        <begin position="493"/>
        <end position="514"/>
    </location>
</feature>
<dbReference type="Proteomes" id="UP001500571">
    <property type="component" value="Unassembled WGS sequence"/>
</dbReference>
<sequence length="520" mass="53792">MSATAGTRLLVRQFARRDRIIAPAWLLVMAVLCLVSAAATPGLYDTDAARVRAAEALNDSPAIVALYGPILDVHSIGELAMTKMTVLYAVIAAILFVVLVRRHTRVEEESGRTELVGGTAVGRDAPLTAAVAESVVVAIALGLLVVVANIAGGLDPAGSVAFGCVWFGTGLVATGIAAVCVQLSASARTCAAAAAGVLGVLFMMRAVGDASGATWLSWLSPLGWNTQARAWSGTRWWVLALYPLLAVALVAVARWLRGRRDLGAGLVAARPGPATGSPRLSDAVSLSLRVHGAAIVAWTAAVAVLGLLFGFIAPGLDDLLDSGSAQELIDRLGGEMLAAVLSVVAIVVTCFGISVVSHAGSDETGGRTEEVLATATSRARWLAASLVVALAGSLWLLFVTGITLWVGYATAGGPSPGDLVTAAIGWSPAVWVVIGLAAVLLALRGSWAVFGWVWPALFLTLTLIGELVGFPGWLTGLSPYSHVPTMPAQPWQWAPEIGLTAIAALLLAAAWLRFRERDIG</sequence>
<feature type="transmembrane region" description="Helical" evidence="1">
    <location>
        <begin position="450"/>
        <end position="473"/>
    </location>
</feature>